<evidence type="ECO:0000313" key="3">
    <source>
        <dbReference type="Proteomes" id="UP000243579"/>
    </source>
</evidence>
<accession>A0A1V9Z5E5</accession>
<comment type="caution">
    <text evidence="2">The sequence shown here is derived from an EMBL/GenBank/DDBJ whole genome shotgun (WGS) entry which is preliminary data.</text>
</comment>
<dbReference type="OrthoDB" id="75919at2759"/>
<reference evidence="2 3" key="1">
    <citation type="journal article" date="2014" name="Genome Biol. Evol.">
        <title>The secreted proteins of Achlya hypogyna and Thraustotheca clavata identify the ancestral oomycete secretome and reveal gene acquisitions by horizontal gene transfer.</title>
        <authorList>
            <person name="Misner I."/>
            <person name="Blouin N."/>
            <person name="Leonard G."/>
            <person name="Richards T.A."/>
            <person name="Lane C.E."/>
        </authorList>
    </citation>
    <scope>NUCLEOTIDE SEQUENCE [LARGE SCALE GENOMIC DNA]</scope>
    <source>
        <strain evidence="2 3">ATCC 48635</strain>
    </source>
</reference>
<dbReference type="EMBL" id="JNBR01000420">
    <property type="protein sequence ID" value="OQR93238.1"/>
    <property type="molecule type" value="Genomic_DNA"/>
</dbReference>
<keyword evidence="3" id="KW-1185">Reference proteome</keyword>
<name>A0A1V9Z5E5_ACHHY</name>
<protein>
    <submittedName>
        <fullName evidence="2">Uncharacterized protein</fullName>
    </submittedName>
</protein>
<evidence type="ECO:0000256" key="1">
    <source>
        <dbReference type="SAM" id="MobiDB-lite"/>
    </source>
</evidence>
<dbReference type="AlphaFoldDB" id="A0A1V9Z5E5"/>
<organism evidence="2 3">
    <name type="scientific">Achlya hypogyna</name>
    <name type="common">Oomycete</name>
    <name type="synonym">Protoachlya hypogyna</name>
    <dbReference type="NCBI Taxonomy" id="1202772"/>
    <lineage>
        <taxon>Eukaryota</taxon>
        <taxon>Sar</taxon>
        <taxon>Stramenopiles</taxon>
        <taxon>Oomycota</taxon>
        <taxon>Saprolegniomycetes</taxon>
        <taxon>Saprolegniales</taxon>
        <taxon>Achlyaceae</taxon>
        <taxon>Achlya</taxon>
    </lineage>
</organism>
<proteinExistence type="predicted"/>
<gene>
    <name evidence="2" type="ORF">ACHHYP_02774</name>
</gene>
<evidence type="ECO:0000313" key="2">
    <source>
        <dbReference type="EMBL" id="OQR93238.1"/>
    </source>
</evidence>
<sequence length="143" mass="16329">MLVASYFHMDRPSLGHLDVLRRGIKRPRPSAAGDATPPKKQKTSHVVVAETETPAAVADVLDVDESEALDHFHPQILGRYYDFDKTRNLKVYSCRPWNNKVYGKGRFNIMTRRPTYRPKRYPPVDWTLPSFPLVSIGRHTGLA</sequence>
<feature type="region of interest" description="Disordered" evidence="1">
    <location>
        <begin position="27"/>
        <end position="46"/>
    </location>
</feature>
<dbReference type="Proteomes" id="UP000243579">
    <property type="component" value="Unassembled WGS sequence"/>
</dbReference>